<feature type="transmembrane region" description="Helical" evidence="5">
    <location>
        <begin position="36"/>
        <end position="63"/>
    </location>
</feature>
<comment type="subcellular location">
    <subcellularLocation>
        <location evidence="1">Membrane</location>
        <topology evidence="1">Multi-pass membrane protein</topology>
    </subcellularLocation>
</comment>
<evidence type="ECO:0000256" key="4">
    <source>
        <dbReference type="ARBA" id="ARBA00023136"/>
    </source>
</evidence>
<feature type="non-terminal residue" evidence="7">
    <location>
        <position position="199"/>
    </location>
</feature>
<evidence type="ECO:0000313" key="7">
    <source>
        <dbReference type="EMBL" id="EQD67193.1"/>
    </source>
</evidence>
<sequence>MAFASFVGPFVPELLLLGGMLLIFLLDVLGFRRNEALATIAVTASALALLSILGDLGFGPLGVFATIGAGSLNVAPAVGATPLYHLTSFGLVFQAIFLLAALLVALASSSRPSNEPGAPIFYGLLLLATVGMLLVAVASDLIFLLLAIEVVSIPSYLLVGYRRREGRSMEAAMKFFIVGALSTVLSFYGASLLFGAYGT</sequence>
<evidence type="ECO:0000256" key="1">
    <source>
        <dbReference type="ARBA" id="ARBA00004141"/>
    </source>
</evidence>
<keyword evidence="4 5" id="KW-0472">Membrane</keyword>
<comment type="caution">
    <text evidence="7">The sequence shown here is derived from an EMBL/GenBank/DDBJ whole genome shotgun (WGS) entry which is preliminary data.</text>
</comment>
<dbReference type="PANTHER" id="PTHR22773">
    <property type="entry name" value="NADH DEHYDROGENASE"/>
    <property type="match status" value="1"/>
</dbReference>
<keyword evidence="3 5" id="KW-1133">Transmembrane helix</keyword>
<proteinExistence type="predicted"/>
<accession>T1BF68</accession>
<evidence type="ECO:0000259" key="6">
    <source>
        <dbReference type="Pfam" id="PF00361"/>
    </source>
</evidence>
<feature type="transmembrane region" description="Helical" evidence="5">
    <location>
        <begin position="173"/>
        <end position="197"/>
    </location>
</feature>
<feature type="transmembrane region" description="Helical" evidence="5">
    <location>
        <begin position="83"/>
        <end position="107"/>
    </location>
</feature>
<feature type="domain" description="NADH:quinone oxidoreductase/Mrp antiporter transmembrane" evidence="6">
    <location>
        <begin position="138"/>
        <end position="199"/>
    </location>
</feature>
<reference evidence="7" key="2">
    <citation type="journal article" date="2014" name="ISME J.">
        <title>Microbial stratification in low pH oxic and suboxic macroscopic growths along an acid mine drainage.</title>
        <authorList>
            <person name="Mendez-Garcia C."/>
            <person name="Mesa V."/>
            <person name="Sprenger R.R."/>
            <person name="Richter M."/>
            <person name="Diez M.S."/>
            <person name="Solano J."/>
            <person name="Bargiela R."/>
            <person name="Golyshina O.V."/>
            <person name="Manteca A."/>
            <person name="Ramos J.L."/>
            <person name="Gallego J.R."/>
            <person name="Llorente I."/>
            <person name="Martins Dos Santos V.A."/>
            <person name="Jensen O.N."/>
            <person name="Pelaez A.I."/>
            <person name="Sanchez J."/>
            <person name="Ferrer M."/>
        </authorList>
    </citation>
    <scope>NUCLEOTIDE SEQUENCE</scope>
</reference>
<organism evidence="7">
    <name type="scientific">mine drainage metagenome</name>
    <dbReference type="NCBI Taxonomy" id="410659"/>
    <lineage>
        <taxon>unclassified sequences</taxon>
        <taxon>metagenomes</taxon>
        <taxon>ecological metagenomes</taxon>
    </lineage>
</organism>
<feature type="transmembrane region" description="Helical" evidence="5">
    <location>
        <begin position="142"/>
        <end position="161"/>
    </location>
</feature>
<dbReference type="GO" id="GO:0016020">
    <property type="term" value="C:membrane"/>
    <property type="evidence" value="ECO:0007669"/>
    <property type="project" value="UniProtKB-SubCell"/>
</dbReference>
<evidence type="ECO:0000256" key="3">
    <source>
        <dbReference type="ARBA" id="ARBA00022989"/>
    </source>
</evidence>
<keyword evidence="2 5" id="KW-0812">Transmembrane</keyword>
<dbReference type="AlphaFoldDB" id="T1BF68"/>
<protein>
    <submittedName>
        <fullName evidence="7">Proton-translocating NADH-quinone oxidoreductase, chain N</fullName>
    </submittedName>
</protein>
<reference evidence="7" key="1">
    <citation type="submission" date="2013-08" db="EMBL/GenBank/DDBJ databases">
        <authorList>
            <person name="Mendez C."/>
            <person name="Richter M."/>
            <person name="Ferrer M."/>
            <person name="Sanchez J."/>
        </authorList>
    </citation>
    <scope>NUCLEOTIDE SEQUENCE</scope>
</reference>
<dbReference type="EMBL" id="AUZY01003822">
    <property type="protein sequence ID" value="EQD67193.1"/>
    <property type="molecule type" value="Genomic_DNA"/>
</dbReference>
<dbReference type="InterPro" id="IPR001750">
    <property type="entry name" value="ND/Mrp_TM"/>
</dbReference>
<evidence type="ECO:0000256" key="2">
    <source>
        <dbReference type="ARBA" id="ARBA00022692"/>
    </source>
</evidence>
<name>T1BF68_9ZZZZ</name>
<evidence type="ECO:0000256" key="5">
    <source>
        <dbReference type="SAM" id="Phobius"/>
    </source>
</evidence>
<feature type="transmembrane region" description="Helical" evidence="5">
    <location>
        <begin position="119"/>
        <end position="136"/>
    </location>
</feature>
<feature type="transmembrane region" description="Helical" evidence="5">
    <location>
        <begin position="6"/>
        <end position="29"/>
    </location>
</feature>
<dbReference type="Pfam" id="PF00361">
    <property type="entry name" value="Proton_antipo_M"/>
    <property type="match status" value="1"/>
</dbReference>
<gene>
    <name evidence="7" type="ORF">B1B_06007</name>
</gene>